<dbReference type="Pfam" id="PF00852">
    <property type="entry name" value="Glyco_transf_10"/>
    <property type="match status" value="1"/>
</dbReference>
<keyword evidence="11" id="KW-0325">Glycoprotein</keyword>
<feature type="chain" id="PRO_5034588453" description="Fucosyltransferase" evidence="13">
    <location>
        <begin position="17"/>
        <end position="450"/>
    </location>
</feature>
<feature type="domain" description="Fucosyltransferase N-terminal" evidence="15">
    <location>
        <begin position="116"/>
        <end position="223"/>
    </location>
</feature>
<evidence type="ECO:0000256" key="5">
    <source>
        <dbReference type="ARBA" id="ARBA00022679"/>
    </source>
</evidence>
<dbReference type="UniPathway" id="UPA00378"/>
<proteinExistence type="inferred from homology"/>
<evidence type="ECO:0000256" key="10">
    <source>
        <dbReference type="ARBA" id="ARBA00023136"/>
    </source>
</evidence>
<evidence type="ECO:0000256" key="3">
    <source>
        <dbReference type="ARBA" id="ARBA00008919"/>
    </source>
</evidence>
<dbReference type="InterPro" id="IPR038577">
    <property type="entry name" value="GT10-like_C_sf"/>
</dbReference>
<sequence>MAQILHVSLWCLCCLAAFCVYIYPDEAPPAITGEEDGDPEKTSLQDLLLSDSRSAAKSPSTRNVFEISLDLKNVTWLALVRDAMSKRKPEELKESVTVLSGTLLKQEKDSNETKPLKKILFWNHPDNYFGVGHEPFVRAGCPVDRCYITNNRSELPYQAWDALVWRPDTEDFSIPYRRSPATRYVFFLLEPPGLEPPIVKFVEGKFNYTMTFREDSDIFHPYGSFTTLPEPRIDALTKDYTHGKTKMATWFVSHCQTRSGRELLVDRLSRYMQVDVYGECGTLKCPRYDSECIPRAAKIYKFYLSFENSLCDDYITEKFFAILKLDILPVVYGLGEYEKIAPPHSYINALDFPSIRHLANYLLYLDKNHTAYNEYFRWKAYSEAVRSFPMKQSTASNISWCQLCERLHYDQQKRVHGNLQEWSQHSANCLSAEDGVIDSFLRDEVIQKLR</sequence>
<comment type="pathway">
    <text evidence="2">Protein modification; protein glycosylation.</text>
</comment>
<dbReference type="OMA" id="ETIMISE"/>
<keyword evidence="10" id="KW-0472">Membrane</keyword>
<keyword evidence="9 12" id="KW-0333">Golgi apparatus</keyword>
<dbReference type="PANTHER" id="PTHR48438:SF1">
    <property type="entry name" value="ALPHA-(1,3)-FUCOSYLTRANSFERASE C-RELATED"/>
    <property type="match status" value="1"/>
</dbReference>
<dbReference type="KEGG" id="hazt:108676138"/>
<dbReference type="InterPro" id="IPR031481">
    <property type="entry name" value="Glyco_tran_10_N"/>
</dbReference>
<dbReference type="InterPro" id="IPR055270">
    <property type="entry name" value="Glyco_tran_10_C"/>
</dbReference>
<comment type="similarity">
    <text evidence="3 12">Belongs to the glycosyltransferase 10 family.</text>
</comment>
<dbReference type="Pfam" id="PF17039">
    <property type="entry name" value="Glyco_tran_10_N"/>
    <property type="match status" value="1"/>
</dbReference>
<keyword evidence="6 12" id="KW-0812">Transmembrane</keyword>
<dbReference type="FunFam" id="3.40.50.11660:FF:000004">
    <property type="entry name" value="Glycoprotein 3-alpha-L-fucosyltransferase A"/>
    <property type="match status" value="1"/>
</dbReference>
<dbReference type="AlphaFoldDB" id="A0A8B7P0P6"/>
<dbReference type="OrthoDB" id="427096at2759"/>
<evidence type="ECO:0000256" key="1">
    <source>
        <dbReference type="ARBA" id="ARBA00004447"/>
    </source>
</evidence>
<accession>A0A8B7P0P6</accession>
<keyword evidence="16" id="KW-1185">Reference proteome</keyword>
<dbReference type="GO" id="GO:0008417">
    <property type="term" value="F:fucosyltransferase activity"/>
    <property type="evidence" value="ECO:0007669"/>
    <property type="project" value="InterPro"/>
</dbReference>
<evidence type="ECO:0000256" key="6">
    <source>
        <dbReference type="ARBA" id="ARBA00022692"/>
    </source>
</evidence>
<keyword evidence="5 12" id="KW-0808">Transferase</keyword>
<keyword evidence="13" id="KW-0732">Signal</keyword>
<dbReference type="GO" id="GO:0032580">
    <property type="term" value="C:Golgi cisterna membrane"/>
    <property type="evidence" value="ECO:0007669"/>
    <property type="project" value="UniProtKB-SubCell"/>
</dbReference>
<feature type="signal peptide" evidence="13">
    <location>
        <begin position="1"/>
        <end position="16"/>
    </location>
</feature>
<evidence type="ECO:0000259" key="15">
    <source>
        <dbReference type="Pfam" id="PF17039"/>
    </source>
</evidence>
<gene>
    <name evidence="17" type="primary">LOC108676138</name>
</gene>
<organism evidence="16 17">
    <name type="scientific">Hyalella azteca</name>
    <name type="common">Amphipod</name>
    <dbReference type="NCBI Taxonomy" id="294128"/>
    <lineage>
        <taxon>Eukaryota</taxon>
        <taxon>Metazoa</taxon>
        <taxon>Ecdysozoa</taxon>
        <taxon>Arthropoda</taxon>
        <taxon>Crustacea</taxon>
        <taxon>Multicrustacea</taxon>
        <taxon>Malacostraca</taxon>
        <taxon>Eumalacostraca</taxon>
        <taxon>Peracarida</taxon>
        <taxon>Amphipoda</taxon>
        <taxon>Senticaudata</taxon>
        <taxon>Talitrida</taxon>
        <taxon>Talitroidea</taxon>
        <taxon>Hyalellidae</taxon>
        <taxon>Hyalella</taxon>
    </lineage>
</organism>
<evidence type="ECO:0000256" key="9">
    <source>
        <dbReference type="ARBA" id="ARBA00023034"/>
    </source>
</evidence>
<dbReference type="SUPFAM" id="SSF53756">
    <property type="entry name" value="UDP-Glycosyltransferase/glycogen phosphorylase"/>
    <property type="match status" value="1"/>
</dbReference>
<evidence type="ECO:0000256" key="11">
    <source>
        <dbReference type="ARBA" id="ARBA00023180"/>
    </source>
</evidence>
<feature type="domain" description="Fucosyltransferase C-terminal" evidence="14">
    <location>
        <begin position="243"/>
        <end position="422"/>
    </location>
</feature>
<evidence type="ECO:0000313" key="16">
    <source>
        <dbReference type="Proteomes" id="UP000694843"/>
    </source>
</evidence>
<evidence type="ECO:0000256" key="8">
    <source>
        <dbReference type="ARBA" id="ARBA00022989"/>
    </source>
</evidence>
<evidence type="ECO:0000256" key="4">
    <source>
        <dbReference type="ARBA" id="ARBA00022676"/>
    </source>
</evidence>
<comment type="subcellular location">
    <subcellularLocation>
        <location evidence="1 12">Golgi apparatus</location>
        <location evidence="1 12">Golgi stack membrane</location>
        <topology evidence="1 12">Single-pass type II membrane protein</topology>
    </subcellularLocation>
</comment>
<keyword evidence="7" id="KW-0735">Signal-anchor</keyword>
<dbReference type="Gene3D" id="3.40.50.11660">
    <property type="entry name" value="Glycosyl transferase family 10, C-terminal domain"/>
    <property type="match status" value="1"/>
</dbReference>
<evidence type="ECO:0000256" key="7">
    <source>
        <dbReference type="ARBA" id="ARBA00022968"/>
    </source>
</evidence>
<evidence type="ECO:0000256" key="2">
    <source>
        <dbReference type="ARBA" id="ARBA00004922"/>
    </source>
</evidence>
<reference evidence="17" key="1">
    <citation type="submission" date="2025-08" db="UniProtKB">
        <authorList>
            <consortium name="RefSeq"/>
        </authorList>
    </citation>
    <scope>IDENTIFICATION</scope>
    <source>
        <tissue evidence="17">Whole organism</tissue>
    </source>
</reference>
<name>A0A8B7P0P6_HYAAZ</name>
<evidence type="ECO:0000259" key="14">
    <source>
        <dbReference type="Pfam" id="PF00852"/>
    </source>
</evidence>
<dbReference type="InterPro" id="IPR001503">
    <property type="entry name" value="Glyco_trans_10"/>
</dbReference>
<dbReference type="RefSeq" id="XP_018019669.1">
    <property type="nucleotide sequence ID" value="XM_018164180.2"/>
</dbReference>
<dbReference type="PANTHER" id="PTHR48438">
    <property type="entry name" value="ALPHA-(1,3)-FUCOSYLTRANSFERASE C-RELATED"/>
    <property type="match status" value="1"/>
</dbReference>
<evidence type="ECO:0000256" key="13">
    <source>
        <dbReference type="SAM" id="SignalP"/>
    </source>
</evidence>
<evidence type="ECO:0000313" key="17">
    <source>
        <dbReference type="RefSeq" id="XP_018019669.1"/>
    </source>
</evidence>
<keyword evidence="4 12" id="KW-0328">Glycosyltransferase</keyword>
<evidence type="ECO:0000256" key="12">
    <source>
        <dbReference type="RuleBase" id="RU003832"/>
    </source>
</evidence>
<protein>
    <recommendedName>
        <fullName evidence="12">Fucosyltransferase</fullName>
        <ecNumber evidence="12">2.4.1.-</ecNumber>
    </recommendedName>
</protein>
<dbReference type="Proteomes" id="UP000694843">
    <property type="component" value="Unplaced"/>
</dbReference>
<dbReference type="EC" id="2.4.1.-" evidence="12"/>
<keyword evidence="8" id="KW-1133">Transmembrane helix</keyword>
<dbReference type="GeneID" id="108676138"/>